<dbReference type="SUPFAM" id="SSF53448">
    <property type="entry name" value="Nucleotide-diphospho-sugar transferases"/>
    <property type="match status" value="1"/>
</dbReference>
<dbReference type="Proteomes" id="UP000478493">
    <property type="component" value="Unassembled WGS sequence"/>
</dbReference>
<dbReference type="RefSeq" id="WP_004306340.1">
    <property type="nucleotide sequence ID" value="NZ_CABKQC010000008.1"/>
</dbReference>
<gene>
    <name evidence="3" type="ORF">F3B85_12550</name>
</gene>
<accession>A0A3D2LUX6</accession>
<reference evidence="3 4" key="1">
    <citation type="journal article" date="2019" name="Nat. Med.">
        <title>A library of human gut bacterial isolates paired with longitudinal multiomics data enables mechanistic microbiome research.</title>
        <authorList>
            <person name="Poyet M."/>
            <person name="Groussin M."/>
            <person name="Gibbons S.M."/>
            <person name="Avila-Pacheco J."/>
            <person name="Jiang X."/>
            <person name="Kearney S.M."/>
            <person name="Perrotta A.R."/>
            <person name="Berdy B."/>
            <person name="Zhao S."/>
            <person name="Lieberman T.D."/>
            <person name="Swanson P.K."/>
            <person name="Smith M."/>
            <person name="Roesemann S."/>
            <person name="Alexander J.E."/>
            <person name="Rich S.A."/>
            <person name="Livny J."/>
            <person name="Vlamakis H."/>
            <person name="Clish C."/>
            <person name="Bullock K."/>
            <person name="Deik A."/>
            <person name="Scott J."/>
            <person name="Pierce K.A."/>
            <person name="Xavier R.J."/>
            <person name="Alm E.J."/>
        </authorList>
    </citation>
    <scope>NUCLEOTIDE SEQUENCE [LARGE SCALE GENOMIC DNA]</scope>
    <source>
        <strain evidence="3 4">BIOML-A41</strain>
    </source>
</reference>
<dbReference type="PANTHER" id="PTHR22916:SF51">
    <property type="entry name" value="GLYCOSYLTRANSFERASE EPSH-RELATED"/>
    <property type="match status" value="1"/>
</dbReference>
<dbReference type="PANTHER" id="PTHR22916">
    <property type="entry name" value="GLYCOSYLTRANSFERASE"/>
    <property type="match status" value="1"/>
</dbReference>
<evidence type="ECO:0000313" key="3">
    <source>
        <dbReference type="EMBL" id="KAA4537181.1"/>
    </source>
</evidence>
<dbReference type="InterPro" id="IPR029044">
    <property type="entry name" value="Nucleotide-diphossugar_trans"/>
</dbReference>
<dbReference type="Gene3D" id="3.90.550.10">
    <property type="entry name" value="Spore Coat Polysaccharide Biosynthesis Protein SpsA, Chain A"/>
    <property type="match status" value="1"/>
</dbReference>
<protein>
    <submittedName>
        <fullName evidence="3">Glycosyltransferase</fullName>
    </submittedName>
</protein>
<evidence type="ECO:0000313" key="4">
    <source>
        <dbReference type="Proteomes" id="UP000478493"/>
    </source>
</evidence>
<dbReference type="GO" id="GO:0016758">
    <property type="term" value="F:hexosyltransferase activity"/>
    <property type="evidence" value="ECO:0007669"/>
    <property type="project" value="UniProtKB-ARBA"/>
</dbReference>
<organism evidence="3 4">
    <name type="scientific">Bacteroides ovatus</name>
    <dbReference type="NCBI Taxonomy" id="28116"/>
    <lineage>
        <taxon>Bacteria</taxon>
        <taxon>Pseudomonadati</taxon>
        <taxon>Bacteroidota</taxon>
        <taxon>Bacteroidia</taxon>
        <taxon>Bacteroidales</taxon>
        <taxon>Bacteroidaceae</taxon>
        <taxon>Bacteroides</taxon>
    </lineage>
</organism>
<comment type="caution">
    <text evidence="3">The sequence shown here is derived from an EMBL/GenBank/DDBJ whole genome shotgun (WGS) entry which is preliminary data.</text>
</comment>
<keyword evidence="1" id="KW-0328">Glycosyltransferase</keyword>
<dbReference type="Pfam" id="PF00535">
    <property type="entry name" value="Glycos_transf_2"/>
    <property type="match status" value="1"/>
</dbReference>
<dbReference type="AlphaFoldDB" id="A0A3D2LUX6"/>
<name>A0A3D2LUX6_BACOV</name>
<keyword evidence="2 3" id="KW-0808">Transferase</keyword>
<sequence>MENNKIKVSVIIPVYNTEKYVREAILSITQQSLKELEIIIINDGSTDGSLDIVEKISNKDSRIHIYTQTNQGLSKARNTGINHARGKYIYFMDSDDLLEEDAMEICYLKCEEMQLDFVFFDAQSFYDNNVKNAPSLNYKRTDKLENKVYVGNEALELQLQNREYTPSACLNFIHKDFLNSINLQFYPGIIHEDQLFTTLLYLQATRTACVKRAFFQRRMRENSIMTRKFTYRNIEGYLVVTQEILNFKEQTTENKNKAIIDLYLSQMLNAAMWQAHSLQFSERIRLAWLCLHKYKKYVSAKTIGTLLFKFLFTKH</sequence>
<dbReference type="CDD" id="cd00761">
    <property type="entry name" value="Glyco_tranf_GTA_type"/>
    <property type="match status" value="1"/>
</dbReference>
<evidence type="ECO:0000256" key="2">
    <source>
        <dbReference type="ARBA" id="ARBA00022679"/>
    </source>
</evidence>
<dbReference type="EMBL" id="VWGP01000007">
    <property type="protein sequence ID" value="KAA4537181.1"/>
    <property type="molecule type" value="Genomic_DNA"/>
</dbReference>
<evidence type="ECO:0000256" key="1">
    <source>
        <dbReference type="ARBA" id="ARBA00022676"/>
    </source>
</evidence>
<proteinExistence type="predicted"/>
<dbReference type="InterPro" id="IPR001173">
    <property type="entry name" value="Glyco_trans_2-like"/>
</dbReference>